<feature type="region of interest" description="Disordered" evidence="1">
    <location>
        <begin position="1"/>
        <end position="86"/>
    </location>
</feature>
<reference evidence="3" key="1">
    <citation type="submission" date="2015-05" db="EMBL/GenBank/DDBJ databases">
        <authorList>
            <person name="Fogelqvist Johan"/>
        </authorList>
    </citation>
    <scope>NUCLEOTIDE SEQUENCE [LARGE SCALE GENOMIC DNA]</scope>
</reference>
<gene>
    <name evidence="2" type="ORF">BN1723_020401</name>
</gene>
<protein>
    <submittedName>
        <fullName evidence="2">Uncharacterized protein</fullName>
    </submittedName>
</protein>
<dbReference type="EMBL" id="CVQI01036992">
    <property type="protein sequence ID" value="CRK47812.1"/>
    <property type="molecule type" value="Genomic_DNA"/>
</dbReference>
<dbReference type="AlphaFoldDB" id="A0A0G4NMW3"/>
<organism evidence="2 3">
    <name type="scientific">Verticillium longisporum</name>
    <name type="common">Verticillium dahliae var. longisporum</name>
    <dbReference type="NCBI Taxonomy" id="100787"/>
    <lineage>
        <taxon>Eukaryota</taxon>
        <taxon>Fungi</taxon>
        <taxon>Dikarya</taxon>
        <taxon>Ascomycota</taxon>
        <taxon>Pezizomycotina</taxon>
        <taxon>Sordariomycetes</taxon>
        <taxon>Hypocreomycetidae</taxon>
        <taxon>Glomerellales</taxon>
        <taxon>Plectosphaerellaceae</taxon>
        <taxon>Verticillium</taxon>
    </lineage>
</organism>
<evidence type="ECO:0000313" key="2">
    <source>
        <dbReference type="EMBL" id="CRK47812.1"/>
    </source>
</evidence>
<feature type="compositionally biased region" description="Low complexity" evidence="1">
    <location>
        <begin position="74"/>
        <end position="86"/>
    </location>
</feature>
<name>A0A0G4NMW3_VERLO</name>
<dbReference type="Proteomes" id="UP000045706">
    <property type="component" value="Unassembled WGS sequence"/>
</dbReference>
<sequence>MFGGSSSPAASKEPKDIDGQVDGSGKAPSPDAGPVKVADQAASGDKRSGNGSPPGRQDTGGSADKKRRASGVQSKASSLLASAKQT</sequence>
<feature type="non-terminal residue" evidence="2">
    <location>
        <position position="86"/>
    </location>
</feature>
<accession>A0A0G4NMW3</accession>
<evidence type="ECO:0000313" key="3">
    <source>
        <dbReference type="Proteomes" id="UP000045706"/>
    </source>
</evidence>
<proteinExistence type="predicted"/>
<evidence type="ECO:0000256" key="1">
    <source>
        <dbReference type="SAM" id="MobiDB-lite"/>
    </source>
</evidence>